<dbReference type="AlphaFoldDB" id="A0A1H2XAE3"/>
<dbReference type="InterPro" id="IPR029058">
    <property type="entry name" value="AB_hydrolase_fold"/>
</dbReference>
<proteinExistence type="predicted"/>
<evidence type="ECO:0000259" key="2">
    <source>
        <dbReference type="Pfam" id="PF07859"/>
    </source>
</evidence>
<sequence>MKIDARYLLEEPELGDAALPDSLELDLPIEGDRVLGEIYLPAGIYDAPHPAVILCHGIPGTNNNDDLAQCLRRMGCVVIRPYHRGAWGSEGIYSFSHCIEDAIALARWAREEVAKAYDIDPKNIFLAGHSNGGNTVLNAARYLPFLRGVIAFCPYDHQAGLEHIPHQDLKTAFEEAAAVLHVGRFEDLWQDSVEHASKWSFTANAHRFQDRNLLLIGGRRDTVAPPEWMIEPLWQELEAMPTQSHHKKVLLDTNHGLDNARLELIRTMGQWIQEVVVD</sequence>
<gene>
    <name evidence="3" type="ORF">SAMN05216495_10846</name>
</gene>
<dbReference type="PANTHER" id="PTHR22946">
    <property type="entry name" value="DIENELACTONE HYDROLASE DOMAIN-CONTAINING PROTEIN-RELATED"/>
    <property type="match status" value="1"/>
</dbReference>
<organism evidence="3 4">
    <name type="scientific">Acidaminococcus fermentans</name>
    <dbReference type="NCBI Taxonomy" id="905"/>
    <lineage>
        <taxon>Bacteria</taxon>
        <taxon>Bacillati</taxon>
        <taxon>Bacillota</taxon>
        <taxon>Negativicutes</taxon>
        <taxon>Acidaminococcales</taxon>
        <taxon>Acidaminococcaceae</taxon>
        <taxon>Acidaminococcus</taxon>
    </lineage>
</organism>
<dbReference type="Proteomes" id="UP000182379">
    <property type="component" value="Unassembled WGS sequence"/>
</dbReference>
<comment type="caution">
    <text evidence="3">The sequence shown here is derived from an EMBL/GenBank/DDBJ whole genome shotgun (WGS) entry which is preliminary data.</text>
</comment>
<evidence type="ECO:0000313" key="4">
    <source>
        <dbReference type="Proteomes" id="UP000182379"/>
    </source>
</evidence>
<evidence type="ECO:0000256" key="1">
    <source>
        <dbReference type="ARBA" id="ARBA00022801"/>
    </source>
</evidence>
<dbReference type="Gene3D" id="3.40.50.1820">
    <property type="entry name" value="alpha/beta hydrolase"/>
    <property type="match status" value="1"/>
</dbReference>
<evidence type="ECO:0000313" key="3">
    <source>
        <dbReference type="EMBL" id="SDW89728.1"/>
    </source>
</evidence>
<feature type="domain" description="Alpha/beta hydrolase fold-3" evidence="2">
    <location>
        <begin position="68"/>
        <end position="203"/>
    </location>
</feature>
<dbReference type="SUPFAM" id="SSF53474">
    <property type="entry name" value="alpha/beta-Hydrolases"/>
    <property type="match status" value="1"/>
</dbReference>
<keyword evidence="1 3" id="KW-0378">Hydrolase</keyword>
<accession>A0A1H2XAE3</accession>
<dbReference type="InterPro" id="IPR013094">
    <property type="entry name" value="AB_hydrolase_3"/>
</dbReference>
<reference evidence="3 4" key="1">
    <citation type="submission" date="2016-10" db="EMBL/GenBank/DDBJ databases">
        <authorList>
            <person name="Varghese N."/>
            <person name="Submissions S."/>
        </authorList>
    </citation>
    <scope>NUCLEOTIDE SEQUENCE [LARGE SCALE GENOMIC DNA]</scope>
    <source>
        <strain evidence="3 4">WCC6</strain>
    </source>
</reference>
<dbReference type="InterPro" id="IPR050261">
    <property type="entry name" value="FrsA_esterase"/>
</dbReference>
<dbReference type="PANTHER" id="PTHR22946:SF9">
    <property type="entry name" value="POLYKETIDE TRANSFERASE AF380"/>
    <property type="match status" value="1"/>
</dbReference>
<protein>
    <submittedName>
        <fullName evidence="3">Alpha/beta hydrolase fold</fullName>
    </submittedName>
</protein>
<dbReference type="EMBL" id="FNOP01000008">
    <property type="protein sequence ID" value="SDW89728.1"/>
    <property type="molecule type" value="Genomic_DNA"/>
</dbReference>
<name>A0A1H2XAE3_ACIFE</name>
<dbReference type="Pfam" id="PF07859">
    <property type="entry name" value="Abhydrolase_3"/>
    <property type="match status" value="1"/>
</dbReference>
<dbReference type="RefSeq" id="WP_074705958.1">
    <property type="nucleotide sequence ID" value="NZ_DBEZMR010000006.1"/>
</dbReference>
<dbReference type="GO" id="GO:0052689">
    <property type="term" value="F:carboxylic ester hydrolase activity"/>
    <property type="evidence" value="ECO:0007669"/>
    <property type="project" value="UniProtKB-ARBA"/>
</dbReference>